<evidence type="ECO:0000313" key="2">
    <source>
        <dbReference type="Proteomes" id="UP000190667"/>
    </source>
</evidence>
<keyword evidence="2" id="KW-1185">Reference proteome</keyword>
<comment type="caution">
    <text evidence="1">The sequence shown here is derived from an EMBL/GenBank/DDBJ whole genome shotgun (WGS) entry which is preliminary data.</text>
</comment>
<name>A0A1S8YKC0_9GAMM</name>
<protein>
    <submittedName>
        <fullName evidence="1">Uncharacterized protein</fullName>
    </submittedName>
</protein>
<evidence type="ECO:0000313" key="1">
    <source>
        <dbReference type="EMBL" id="OON39551.1"/>
    </source>
</evidence>
<organism evidence="1 2">
    <name type="scientific">Izhakiella australiensis</name>
    <dbReference type="NCBI Taxonomy" id="1926881"/>
    <lineage>
        <taxon>Bacteria</taxon>
        <taxon>Pseudomonadati</taxon>
        <taxon>Pseudomonadota</taxon>
        <taxon>Gammaproteobacteria</taxon>
        <taxon>Enterobacterales</taxon>
        <taxon>Erwiniaceae</taxon>
        <taxon>Izhakiella</taxon>
    </lineage>
</organism>
<dbReference type="AlphaFoldDB" id="A0A1S8YKC0"/>
<dbReference type="EMBL" id="MRUL01000008">
    <property type="protein sequence ID" value="OON39551.1"/>
    <property type="molecule type" value="Genomic_DNA"/>
</dbReference>
<accession>A0A1S8YKC0</accession>
<proteinExistence type="predicted"/>
<gene>
    <name evidence="1" type="ORF">BTJ39_12910</name>
</gene>
<dbReference type="Proteomes" id="UP000190667">
    <property type="component" value="Unassembled WGS sequence"/>
</dbReference>
<sequence>MAKKSPKNYAFAETLLLNKLRKVVNANASYNIAKATKYHNSLTELKKTLPLSKRDGVYSSDRQLAESTTNSTATSYCSIKGSQSFSDLAAELKRQRTEISGHTHFARKCGGSETIPLRDAINNPENLRDTTENLTDACDKVIDDNKVNMQQMRRITTNLRCLAMQKNESIASEAEDFLKNPINGKTLCDYGDMKDYDDNTLDKVKNCVRMVRGWASKLSF</sequence>
<reference evidence="1 2" key="1">
    <citation type="submission" date="2016-12" db="EMBL/GenBank/DDBJ databases">
        <title>Izhakiella australiana sp. nov. of genus Izhakiella isolated from Australian desert.</title>
        <authorList>
            <person name="Ji M."/>
        </authorList>
    </citation>
    <scope>NUCLEOTIDE SEQUENCE [LARGE SCALE GENOMIC DNA]</scope>
    <source>
        <strain evidence="1 2">D4N98</strain>
    </source>
</reference>